<dbReference type="RefSeq" id="XP_052743843.1">
    <property type="nucleotide sequence ID" value="XM_052887883.1"/>
</dbReference>
<protein>
    <recommendedName>
        <fullName evidence="6">Peptide-N(4)-(N-acetyl-beta-glucosaminyl)asparagine amidase</fullName>
        <ecNumber evidence="5">3.5.1.52</ecNumber>
    </recommendedName>
    <alternativeName>
        <fullName evidence="11">Peptide:N-glycanase</fullName>
    </alternativeName>
</protein>
<keyword evidence="8" id="KW-0479">Metal-binding</keyword>
<keyword evidence="7" id="KW-0963">Cytoplasm</keyword>
<evidence type="ECO:0000256" key="4">
    <source>
        <dbReference type="ARBA" id="ARBA00009390"/>
    </source>
</evidence>
<dbReference type="PANTHER" id="PTHR12143:SF19">
    <property type="entry name" value="PEPTIDE-N(4)-(N-ACETYL-BETA-GLUCOSAMINYL)ASPARAGINE AMIDASE"/>
    <property type="match status" value="1"/>
</dbReference>
<reference evidence="15" key="1">
    <citation type="submission" date="2025-08" db="UniProtKB">
        <authorList>
            <consortium name="RefSeq"/>
        </authorList>
    </citation>
    <scope>IDENTIFICATION</scope>
</reference>
<dbReference type="Gene3D" id="2.20.25.10">
    <property type="match status" value="1"/>
</dbReference>
<dbReference type="SMART" id="SM00460">
    <property type="entry name" value="TGc"/>
    <property type="match status" value="1"/>
</dbReference>
<dbReference type="SUPFAM" id="SSF54001">
    <property type="entry name" value="Cysteine proteinases"/>
    <property type="match status" value="1"/>
</dbReference>
<dbReference type="PANTHER" id="PTHR12143">
    <property type="entry name" value="PEPTIDE N-GLYCANASE PNGASE -RELATED"/>
    <property type="match status" value="1"/>
</dbReference>
<name>A0ABM3LXN9_BICAN</name>
<evidence type="ECO:0000259" key="13">
    <source>
        <dbReference type="PROSITE" id="PS51398"/>
    </source>
</evidence>
<comment type="subcellular location">
    <subcellularLocation>
        <location evidence="3">Cytoplasm</location>
    </subcellularLocation>
</comment>
<keyword evidence="10" id="KW-0862">Zinc</keyword>
<evidence type="ECO:0000256" key="11">
    <source>
        <dbReference type="ARBA" id="ARBA00032901"/>
    </source>
</evidence>
<proteinExistence type="inferred from homology"/>
<evidence type="ECO:0000313" key="14">
    <source>
        <dbReference type="Proteomes" id="UP001652582"/>
    </source>
</evidence>
<sequence length="617" mass="71085">MEDMARLALVEQNIKDINKFSKILHELLRNINHILENPHDKELRTIESDAFKNMQDCQAFDDYLKYIGFESVPNGFAFPNEQTLSKLRIAQAALERKISFCCGPAVTDVAVTKIVSSQKKLPQLVPANVLTTKNSLLLKIQTLFNNMLNYEDEDLQQTARKHIPLVTLQLKALDRMREQQKKIKTGELKSDDMSFDIALLLELLGWFKHKFFSWVDQPDCTDCGGSTRFMKNSTLKSDTETCRVEVYQCIECQSVYHFPRYNDVRTLLRTRRGRCGEWANCFTLLCRALGYDTRYVYDTTDHVWCEVFDYDSRSWLHADPCEGKLNTPLIYSHGWNKQLSYVIAVSRDDLQDVSWRYSSNHKQMLSRRTEVSESELVSALLTLREHRHAQLSAARRKYLSVRNLRELADLMVERQPTDYESHGRISGSKEWRLERGEMGKAKHHTFEFSAPGTTTVTYCAAPDQYRVSCNDAQHTVDGWHDGVWDVNNVFRKVEKDWRQVYLAREEGEDTGTISWRMAAKEGLVFKSFSAEAKTAVYETGHIDWSLQFDDEDPIPAQINNRLATYSRVYRSVTLTARLSGGAGAVSWQHAQLFRQPLSDTSGVFHLRADLVPHAGDQ</sequence>
<dbReference type="PROSITE" id="PS51398">
    <property type="entry name" value="PAW"/>
    <property type="match status" value="1"/>
</dbReference>
<dbReference type="SUPFAM" id="SSF143503">
    <property type="entry name" value="PUG domain-like"/>
    <property type="match status" value="1"/>
</dbReference>
<comment type="similarity">
    <text evidence="4 12">Belongs to the transglutaminase-like superfamily. PNGase family.</text>
</comment>
<dbReference type="InterPro" id="IPR006588">
    <property type="entry name" value="Peptide_N_glycanase_PAW_dom"/>
</dbReference>
<evidence type="ECO:0000256" key="5">
    <source>
        <dbReference type="ARBA" id="ARBA00012158"/>
    </source>
</evidence>
<evidence type="ECO:0000256" key="8">
    <source>
        <dbReference type="ARBA" id="ARBA00022723"/>
    </source>
</evidence>
<dbReference type="Gene3D" id="3.10.620.30">
    <property type="match status" value="1"/>
</dbReference>
<dbReference type="InterPro" id="IPR008979">
    <property type="entry name" value="Galactose-bd-like_sf"/>
</dbReference>
<dbReference type="Pfam" id="PF01841">
    <property type="entry name" value="Transglut_core"/>
    <property type="match status" value="1"/>
</dbReference>
<evidence type="ECO:0000256" key="3">
    <source>
        <dbReference type="ARBA" id="ARBA00004496"/>
    </source>
</evidence>
<gene>
    <name evidence="15" type="primary">LOC112047667</name>
</gene>
<dbReference type="SUPFAM" id="SSF49785">
    <property type="entry name" value="Galactose-binding domain-like"/>
    <property type="match status" value="1"/>
</dbReference>
<accession>A0ABM3LXN9</accession>
<dbReference type="Proteomes" id="UP001652582">
    <property type="component" value="Chromosome 20"/>
</dbReference>
<dbReference type="Gene3D" id="2.60.120.1020">
    <property type="entry name" value="Peptide N glycanase, PAW domain"/>
    <property type="match status" value="1"/>
</dbReference>
<evidence type="ECO:0000313" key="15">
    <source>
        <dbReference type="RefSeq" id="XP_052743843.1"/>
    </source>
</evidence>
<evidence type="ECO:0000256" key="12">
    <source>
        <dbReference type="PROSITE-ProRule" id="PRU00731"/>
    </source>
</evidence>
<dbReference type="Pfam" id="PF04721">
    <property type="entry name" value="PAW"/>
    <property type="match status" value="1"/>
</dbReference>
<dbReference type="InterPro" id="IPR002931">
    <property type="entry name" value="Transglutaminase-like"/>
</dbReference>
<organism evidence="14 15">
    <name type="scientific">Bicyclus anynana</name>
    <name type="common">Squinting bush brown butterfly</name>
    <dbReference type="NCBI Taxonomy" id="110368"/>
    <lineage>
        <taxon>Eukaryota</taxon>
        <taxon>Metazoa</taxon>
        <taxon>Ecdysozoa</taxon>
        <taxon>Arthropoda</taxon>
        <taxon>Hexapoda</taxon>
        <taxon>Insecta</taxon>
        <taxon>Pterygota</taxon>
        <taxon>Neoptera</taxon>
        <taxon>Endopterygota</taxon>
        <taxon>Lepidoptera</taxon>
        <taxon>Glossata</taxon>
        <taxon>Ditrysia</taxon>
        <taxon>Papilionoidea</taxon>
        <taxon>Nymphalidae</taxon>
        <taxon>Satyrinae</taxon>
        <taxon>Satyrini</taxon>
        <taxon>Mycalesina</taxon>
        <taxon>Bicyclus</taxon>
    </lineage>
</organism>
<dbReference type="EC" id="3.5.1.52" evidence="5"/>
<comment type="catalytic activity">
    <reaction evidence="1">
        <text>Hydrolysis of an N(4)-(acetyl-beta-D-glucosaminyl)asparagine residue in which the glucosamine residue may be further glycosylated, to yield a (substituted) N-acetyl-beta-D-glucosaminylamine and a peptide containing an aspartate residue.</text>
        <dbReference type="EC" id="3.5.1.52"/>
    </reaction>
</comment>
<evidence type="ECO:0000256" key="7">
    <source>
        <dbReference type="ARBA" id="ARBA00022490"/>
    </source>
</evidence>
<evidence type="ECO:0000256" key="1">
    <source>
        <dbReference type="ARBA" id="ARBA00001650"/>
    </source>
</evidence>
<keyword evidence="14" id="KW-1185">Reference proteome</keyword>
<dbReference type="InterPro" id="IPR050883">
    <property type="entry name" value="PNGase"/>
</dbReference>
<dbReference type="InterPro" id="IPR038680">
    <property type="entry name" value="PAW_sf"/>
</dbReference>
<evidence type="ECO:0000256" key="10">
    <source>
        <dbReference type="ARBA" id="ARBA00022833"/>
    </source>
</evidence>
<evidence type="ECO:0000256" key="2">
    <source>
        <dbReference type="ARBA" id="ARBA00001947"/>
    </source>
</evidence>
<keyword evidence="9" id="KW-0378">Hydrolase</keyword>
<evidence type="ECO:0000256" key="6">
    <source>
        <dbReference type="ARBA" id="ARBA00018546"/>
    </source>
</evidence>
<evidence type="ECO:0000256" key="9">
    <source>
        <dbReference type="ARBA" id="ARBA00022801"/>
    </source>
</evidence>
<dbReference type="InterPro" id="IPR036339">
    <property type="entry name" value="PUB-like_dom_sf"/>
</dbReference>
<dbReference type="InterPro" id="IPR038765">
    <property type="entry name" value="Papain-like_cys_pep_sf"/>
</dbReference>
<feature type="domain" description="PAW" evidence="13">
    <location>
        <begin position="420"/>
        <end position="615"/>
    </location>
</feature>
<dbReference type="GeneID" id="112047667"/>
<comment type="cofactor">
    <cofactor evidence="2">
        <name>Zn(2+)</name>
        <dbReference type="ChEBI" id="CHEBI:29105"/>
    </cofactor>
</comment>